<sequence>MKYGLPVTLSTLLLPAVFAATAEQWRTRSIYQLITDRFALPAGANRNACNVEDRTWCGGTWSTIRENLDYIQNAGFTAIWISPINQNHEGERPYWGDAYHGYWIADATQLNARFGTEDELKALISEVHNRNMYIMIDVVVNNVMATSTTPDYSKYMFKDPSLYHPYCPIQWGNPESEQNCWMGDDKVPLPDLDTNNPTVIATYKTWIKDLVSKYNIDGLRIDAAKHVQASFWPEFCASAGVFCMGEVFSSDVGGAAQYQGPLDSVLNFPMQNALVRAFSSSGEKNIGAIPSVLDESKQKFRDITVLGNFLENQDMGRWASFSSDMQTTHNAMTFNFMSDGIPVVYYGQEQGFASASDPYNREPLWPSGYALTYTYNITSQLNQLRNHLIRNSDWLSSSVQVLTTNEIGIAIKKGNAISVMTNIGSSPRNDVRVTVQSPFSSSTTLTNIFTCEEFTVNSGASFDITYGNGGQPAVLVPRDSLSGSGLCSASI</sequence>
<dbReference type="GO" id="GO:0016052">
    <property type="term" value="P:carbohydrate catabolic process"/>
    <property type="evidence" value="ECO:0007669"/>
    <property type="project" value="InterPro"/>
</dbReference>
<keyword evidence="11" id="KW-0119">Carbohydrate metabolism</keyword>
<name>A0AAW0G6T1_9APHY</name>
<keyword evidence="6 17" id="KW-0732">Signal</keyword>
<evidence type="ECO:0000256" key="5">
    <source>
        <dbReference type="ARBA" id="ARBA00022723"/>
    </source>
</evidence>
<feature type="site" description="Transition state stabilizer" evidence="14">
    <location>
        <position position="314"/>
    </location>
</feature>
<feature type="chain" id="PRO_5043508367" description="alpha-amylase" evidence="17">
    <location>
        <begin position="20"/>
        <end position="491"/>
    </location>
</feature>
<evidence type="ECO:0000256" key="9">
    <source>
        <dbReference type="ARBA" id="ARBA00023157"/>
    </source>
</evidence>
<evidence type="ECO:0000256" key="8">
    <source>
        <dbReference type="ARBA" id="ARBA00022837"/>
    </source>
</evidence>
<protein>
    <recommendedName>
        <fullName evidence="4">alpha-amylase</fullName>
        <ecNumber evidence="4">3.2.1.1</ecNumber>
    </recommendedName>
</protein>
<evidence type="ECO:0000256" key="1">
    <source>
        <dbReference type="ARBA" id="ARBA00000548"/>
    </source>
</evidence>
<keyword evidence="5" id="KW-0479">Metal-binding</keyword>
<gene>
    <name evidence="19" type="ORF">QCA50_011255</name>
</gene>
<keyword evidence="8" id="KW-0106">Calcium</keyword>
<dbReference type="InterPro" id="IPR015340">
    <property type="entry name" value="A_amylase_C_dom"/>
</dbReference>
<feature type="domain" description="Glycosyl hydrolase family 13 catalytic" evidence="18">
    <location>
        <begin position="32"/>
        <end position="385"/>
    </location>
</feature>
<keyword evidence="20" id="KW-1185">Reference proteome</keyword>
<dbReference type="SUPFAM" id="SSF51445">
    <property type="entry name" value="(Trans)glycosidases"/>
    <property type="match status" value="1"/>
</dbReference>
<dbReference type="AlphaFoldDB" id="A0AAW0G6T1"/>
<keyword evidence="7" id="KW-0378">Hydrolase</keyword>
<feature type="signal peptide" evidence="17">
    <location>
        <begin position="1"/>
        <end position="19"/>
    </location>
</feature>
<dbReference type="InterPro" id="IPR006047">
    <property type="entry name" value="GH13_cat_dom"/>
</dbReference>
<comment type="caution">
    <text evidence="19">The sequence shown here is derived from an EMBL/GenBank/DDBJ whole genome shotgun (WGS) entry which is preliminary data.</text>
</comment>
<keyword evidence="9 15" id="KW-1015">Disulfide bond</keyword>
<comment type="similarity">
    <text evidence="3">Belongs to the glycosyl hydrolase 13 family.</text>
</comment>
<evidence type="ECO:0000256" key="13">
    <source>
        <dbReference type="PIRSR" id="PIRSR001024-1"/>
    </source>
</evidence>
<feature type="binding site" evidence="16">
    <location>
        <position position="361"/>
    </location>
    <ligand>
        <name>substrate</name>
    </ligand>
</feature>
<dbReference type="GO" id="GO:0004556">
    <property type="term" value="F:alpha-amylase activity"/>
    <property type="evidence" value="ECO:0007669"/>
    <property type="project" value="UniProtKB-EC"/>
</dbReference>
<dbReference type="EC" id="3.2.1.1" evidence="4"/>
<feature type="disulfide bond" evidence="15">
    <location>
        <begin position="167"/>
        <end position="180"/>
    </location>
</feature>
<evidence type="ECO:0000256" key="15">
    <source>
        <dbReference type="PIRSR" id="PIRSR001024-4"/>
    </source>
</evidence>
<evidence type="ECO:0000256" key="12">
    <source>
        <dbReference type="ARBA" id="ARBA00023295"/>
    </source>
</evidence>
<dbReference type="Proteomes" id="UP001385951">
    <property type="component" value="Unassembled WGS sequence"/>
</dbReference>
<feature type="disulfide bond" evidence="15">
    <location>
        <begin position="451"/>
        <end position="487"/>
    </location>
</feature>
<comment type="cofactor">
    <cofactor evidence="2">
        <name>Ca(2+)</name>
        <dbReference type="ChEBI" id="CHEBI:29108"/>
    </cofactor>
</comment>
<evidence type="ECO:0000256" key="10">
    <source>
        <dbReference type="ARBA" id="ARBA00023180"/>
    </source>
</evidence>
<feature type="binding site" evidence="16">
    <location>
        <position position="314"/>
    </location>
    <ligand>
        <name>substrate</name>
    </ligand>
</feature>
<dbReference type="GO" id="GO:0005509">
    <property type="term" value="F:calcium ion binding"/>
    <property type="evidence" value="ECO:0007669"/>
    <property type="project" value="InterPro"/>
</dbReference>
<dbReference type="FunFam" id="3.20.20.80:FF:000120">
    <property type="entry name" value="Alpha-amylase A"/>
    <property type="match status" value="1"/>
</dbReference>
<dbReference type="SMART" id="SM00642">
    <property type="entry name" value="Aamy"/>
    <property type="match status" value="1"/>
</dbReference>
<keyword evidence="12" id="KW-0326">Glycosidase</keyword>
<evidence type="ECO:0000256" key="3">
    <source>
        <dbReference type="ARBA" id="ARBA00008061"/>
    </source>
</evidence>
<dbReference type="SUPFAM" id="SSF51011">
    <property type="entry name" value="Glycosyl hydrolase domain"/>
    <property type="match status" value="1"/>
</dbReference>
<feature type="binding site" evidence="16">
    <location>
        <position position="103"/>
    </location>
    <ligand>
        <name>substrate</name>
    </ligand>
</feature>
<keyword evidence="10" id="KW-0325">Glycoprotein</keyword>
<evidence type="ECO:0000313" key="20">
    <source>
        <dbReference type="Proteomes" id="UP001385951"/>
    </source>
</evidence>
<evidence type="ECO:0000256" key="17">
    <source>
        <dbReference type="SAM" id="SignalP"/>
    </source>
</evidence>
<dbReference type="Pfam" id="PF00128">
    <property type="entry name" value="Alpha-amylase"/>
    <property type="match status" value="1"/>
</dbReference>
<dbReference type="PANTHER" id="PTHR10357:SF215">
    <property type="entry name" value="ALPHA-AMYLASE 1"/>
    <property type="match status" value="1"/>
</dbReference>
<dbReference type="Gene3D" id="3.20.20.80">
    <property type="entry name" value="Glycosidases"/>
    <property type="match status" value="1"/>
</dbReference>
<evidence type="ECO:0000256" key="14">
    <source>
        <dbReference type="PIRSR" id="PIRSR001024-2"/>
    </source>
</evidence>
<dbReference type="InterPro" id="IPR017853">
    <property type="entry name" value="GH"/>
</dbReference>
<reference evidence="19 20" key="1">
    <citation type="submission" date="2022-09" db="EMBL/GenBank/DDBJ databases">
        <authorList>
            <person name="Palmer J.M."/>
        </authorList>
    </citation>
    <scope>NUCLEOTIDE SEQUENCE [LARGE SCALE GENOMIC DNA]</scope>
    <source>
        <strain evidence="19 20">DSM 7382</strain>
    </source>
</reference>
<dbReference type="CDD" id="cd11319">
    <property type="entry name" value="AmyAc_euk_AmyA"/>
    <property type="match status" value="1"/>
</dbReference>
<feature type="active site" description="Nucleophile" evidence="13">
    <location>
        <position position="222"/>
    </location>
</feature>
<evidence type="ECO:0000256" key="7">
    <source>
        <dbReference type="ARBA" id="ARBA00022801"/>
    </source>
</evidence>
<accession>A0AAW0G6T1</accession>
<dbReference type="Pfam" id="PF09260">
    <property type="entry name" value="A_amylase_dom_C"/>
    <property type="match status" value="1"/>
</dbReference>
<evidence type="ECO:0000313" key="19">
    <source>
        <dbReference type="EMBL" id="KAK7685392.1"/>
    </source>
</evidence>
<evidence type="ECO:0000256" key="11">
    <source>
        <dbReference type="ARBA" id="ARBA00023277"/>
    </source>
</evidence>
<organism evidence="19 20">
    <name type="scientific">Cerrena zonata</name>
    <dbReference type="NCBI Taxonomy" id="2478898"/>
    <lineage>
        <taxon>Eukaryota</taxon>
        <taxon>Fungi</taxon>
        <taxon>Dikarya</taxon>
        <taxon>Basidiomycota</taxon>
        <taxon>Agaricomycotina</taxon>
        <taxon>Agaricomycetes</taxon>
        <taxon>Polyporales</taxon>
        <taxon>Cerrenaceae</taxon>
        <taxon>Cerrena</taxon>
    </lineage>
</organism>
<proteinExistence type="inferred from homology"/>
<evidence type="ECO:0000256" key="6">
    <source>
        <dbReference type="ARBA" id="ARBA00022729"/>
    </source>
</evidence>
<comment type="catalytic activity">
    <reaction evidence="1">
        <text>Endohydrolysis of (1-&gt;4)-alpha-D-glucosidic linkages in polysaccharides containing three or more (1-&gt;4)-alpha-linked D-glucose units.</text>
        <dbReference type="EC" id="3.2.1.1"/>
    </reaction>
</comment>
<dbReference type="PIRSF" id="PIRSF001024">
    <property type="entry name" value="Alph-amyl_fung"/>
    <property type="match status" value="1"/>
</dbReference>
<evidence type="ECO:0000256" key="4">
    <source>
        <dbReference type="ARBA" id="ARBA00012595"/>
    </source>
</evidence>
<dbReference type="PANTHER" id="PTHR10357">
    <property type="entry name" value="ALPHA-AMYLASE FAMILY MEMBER"/>
    <property type="match status" value="1"/>
</dbReference>
<feature type="active site" description="Proton donor" evidence="13">
    <location>
        <position position="246"/>
    </location>
</feature>
<evidence type="ECO:0000256" key="2">
    <source>
        <dbReference type="ARBA" id="ARBA00001913"/>
    </source>
</evidence>
<dbReference type="InterPro" id="IPR013777">
    <property type="entry name" value="A-amylase-like"/>
</dbReference>
<evidence type="ECO:0000259" key="18">
    <source>
        <dbReference type="SMART" id="SM00642"/>
    </source>
</evidence>
<dbReference type="InterPro" id="IPR013780">
    <property type="entry name" value="Glyco_hydro_b"/>
</dbReference>
<evidence type="ECO:0000256" key="16">
    <source>
        <dbReference type="PIRSR" id="PIRSR001024-5"/>
    </source>
</evidence>
<dbReference type="EMBL" id="JASBNA010000020">
    <property type="protein sequence ID" value="KAK7685392.1"/>
    <property type="molecule type" value="Genomic_DNA"/>
</dbReference>
<dbReference type="Gene3D" id="2.60.40.1180">
    <property type="entry name" value="Golgi alpha-mannosidase II"/>
    <property type="match status" value="1"/>
</dbReference>
<feature type="disulfide bond" evidence="15">
    <location>
        <begin position="49"/>
        <end position="57"/>
    </location>
</feature>
<feature type="binding site" evidence="16">
    <location>
        <position position="220"/>
    </location>
    <ligand>
        <name>substrate</name>
    </ligand>
</feature>